<dbReference type="EMBL" id="JQSG02000003">
    <property type="protein sequence ID" value="OBS09718.1"/>
    <property type="molecule type" value="Genomic_DNA"/>
</dbReference>
<keyword evidence="3" id="KW-1185">Reference proteome</keyword>
<gene>
    <name evidence="2" type="ORF">Thpro_022046</name>
</gene>
<evidence type="ECO:0000313" key="3">
    <source>
        <dbReference type="Proteomes" id="UP000029273"/>
    </source>
</evidence>
<sequence>MLAVLAAVVWVVVAVGRSAWKGREAPPTLPRHDSALEALRERYARGEIDRETFDRMRRDIER</sequence>
<comment type="caution">
    <text evidence="2">The sequence shown here is derived from an EMBL/GenBank/DDBJ whole genome shotgun (WGS) entry which is preliminary data.</text>
</comment>
<feature type="domain" description="SHOCT" evidence="1">
    <location>
        <begin position="35"/>
        <end position="60"/>
    </location>
</feature>
<dbReference type="Proteomes" id="UP000029273">
    <property type="component" value="Unassembled WGS sequence"/>
</dbReference>
<dbReference type="AlphaFoldDB" id="A0A1A6C581"/>
<evidence type="ECO:0000313" key="2">
    <source>
        <dbReference type="EMBL" id="OBS09718.1"/>
    </source>
</evidence>
<proteinExistence type="predicted"/>
<organism evidence="2 3">
    <name type="scientific">Acidihalobacter prosperus</name>
    <dbReference type="NCBI Taxonomy" id="160660"/>
    <lineage>
        <taxon>Bacteria</taxon>
        <taxon>Pseudomonadati</taxon>
        <taxon>Pseudomonadota</taxon>
        <taxon>Gammaproteobacteria</taxon>
        <taxon>Chromatiales</taxon>
        <taxon>Ectothiorhodospiraceae</taxon>
        <taxon>Acidihalobacter</taxon>
    </lineage>
</organism>
<accession>A0A1A6C581</accession>
<evidence type="ECO:0000259" key="1">
    <source>
        <dbReference type="Pfam" id="PF09851"/>
    </source>
</evidence>
<dbReference type="InterPro" id="IPR018649">
    <property type="entry name" value="SHOCT"/>
</dbReference>
<name>A0A1A6C581_9GAMM</name>
<protein>
    <recommendedName>
        <fullName evidence="1">SHOCT domain-containing protein</fullName>
    </recommendedName>
</protein>
<reference evidence="2 3" key="1">
    <citation type="journal article" date="2014" name="Genome Announc.">
        <title>Draft Genome Sequence of the Iron-Oxidizing, Acidophilic, and Halotolerant 'Thiobacillus prosperus' Type Strain DSM 5130.</title>
        <authorList>
            <person name="Ossandon F.J."/>
            <person name="Cardenas J.P."/>
            <person name="Corbett M."/>
            <person name="Quatrini R."/>
            <person name="Holmes D.S."/>
            <person name="Watkin E."/>
        </authorList>
    </citation>
    <scope>NUCLEOTIDE SEQUENCE [LARGE SCALE GENOMIC DNA]</scope>
    <source>
        <strain evidence="2 3">DSM 5130</strain>
    </source>
</reference>
<dbReference type="Pfam" id="PF09851">
    <property type="entry name" value="SHOCT"/>
    <property type="match status" value="1"/>
</dbReference>